<accession>A0A4R6DRX6</accession>
<reference evidence="1 2" key="1">
    <citation type="submission" date="2019-03" db="EMBL/GenBank/DDBJ databases">
        <title>Genomic Encyclopedia of Type Strains, Phase IV (KMG-IV): sequencing the most valuable type-strain genomes for metagenomic binning, comparative biology and taxonomic classification.</title>
        <authorList>
            <person name="Goeker M."/>
        </authorList>
    </citation>
    <scope>NUCLEOTIDE SEQUENCE [LARGE SCALE GENOMIC DNA]</scope>
    <source>
        <strain evidence="1 2">DSM 12121</strain>
    </source>
</reference>
<organism evidence="1 2">
    <name type="scientific">Azoarcus indigens</name>
    <dbReference type="NCBI Taxonomy" id="29545"/>
    <lineage>
        <taxon>Bacteria</taxon>
        <taxon>Pseudomonadati</taxon>
        <taxon>Pseudomonadota</taxon>
        <taxon>Betaproteobacteria</taxon>
        <taxon>Rhodocyclales</taxon>
        <taxon>Zoogloeaceae</taxon>
        <taxon>Azoarcus</taxon>
    </lineage>
</organism>
<dbReference type="AlphaFoldDB" id="A0A4R6DRX6"/>
<gene>
    <name evidence="1" type="ORF">C7389_12154</name>
</gene>
<keyword evidence="2" id="KW-1185">Reference proteome</keyword>
<protein>
    <submittedName>
        <fullName evidence="1">Uncharacterized protein</fullName>
    </submittedName>
</protein>
<evidence type="ECO:0000313" key="2">
    <source>
        <dbReference type="Proteomes" id="UP000295129"/>
    </source>
</evidence>
<comment type="caution">
    <text evidence="1">The sequence shown here is derived from an EMBL/GenBank/DDBJ whole genome shotgun (WGS) entry which is preliminary data.</text>
</comment>
<dbReference type="Proteomes" id="UP000295129">
    <property type="component" value="Unassembled WGS sequence"/>
</dbReference>
<sequence length="116" mass="12977">MESVERVSTWLEFAFAPLRQQARVRLHPVSGQRNGCFALSLDSRWLHAGDGRLTLFEGLGAALHFLKVTRVKDFEPGEPVPDSLCRDSSQYCLCVDRQKGLKNCTRNCPAAARLDS</sequence>
<proteinExistence type="predicted"/>
<dbReference type="EMBL" id="SNVV01000021">
    <property type="protein sequence ID" value="TDN47249.1"/>
    <property type="molecule type" value="Genomic_DNA"/>
</dbReference>
<name>A0A4R6DRX6_9RHOO</name>
<evidence type="ECO:0000313" key="1">
    <source>
        <dbReference type="EMBL" id="TDN47249.1"/>
    </source>
</evidence>